<gene>
    <name evidence="1" type="ORF">US91_C0007G0062</name>
</gene>
<dbReference type="EMBL" id="LBUU01000007">
    <property type="protein sequence ID" value="KKQ70052.1"/>
    <property type="molecule type" value="Genomic_DNA"/>
</dbReference>
<name>A0A0G0JTP0_9BACT</name>
<organism evidence="1 2">
    <name type="scientific">Candidatus Falkowbacteria bacterium GW2011_GWE1_38_31</name>
    <dbReference type="NCBI Taxonomy" id="1618638"/>
    <lineage>
        <taxon>Bacteria</taxon>
        <taxon>Candidatus Falkowiibacteriota</taxon>
    </lineage>
</organism>
<dbReference type="Proteomes" id="UP000034022">
    <property type="component" value="Unassembled WGS sequence"/>
</dbReference>
<evidence type="ECO:0000313" key="1">
    <source>
        <dbReference type="EMBL" id="KKQ70052.1"/>
    </source>
</evidence>
<evidence type="ECO:0000313" key="2">
    <source>
        <dbReference type="Proteomes" id="UP000034022"/>
    </source>
</evidence>
<sequence length="100" mass="12046">MVKEKVIKKINKKPTIHDFIKKRKYLIWWVADYDKLNAEAIVEATLNYGDWEDVQELFAIMGIKEVAKIFRKKSRPSKMGRQNYFPITKNYFTLYFKKHA</sequence>
<accession>A0A0G0JTP0</accession>
<proteinExistence type="predicted"/>
<comment type="caution">
    <text evidence="1">The sequence shown here is derived from an EMBL/GenBank/DDBJ whole genome shotgun (WGS) entry which is preliminary data.</text>
</comment>
<reference evidence="1 2" key="1">
    <citation type="journal article" date="2015" name="Nature">
        <title>rRNA introns, odd ribosomes, and small enigmatic genomes across a large radiation of phyla.</title>
        <authorList>
            <person name="Brown C.T."/>
            <person name="Hug L.A."/>
            <person name="Thomas B.C."/>
            <person name="Sharon I."/>
            <person name="Castelle C.J."/>
            <person name="Singh A."/>
            <person name="Wilkins M.J."/>
            <person name="Williams K.H."/>
            <person name="Banfield J.F."/>
        </authorList>
    </citation>
    <scope>NUCLEOTIDE SEQUENCE [LARGE SCALE GENOMIC DNA]</scope>
</reference>
<dbReference type="AlphaFoldDB" id="A0A0G0JTP0"/>
<protein>
    <submittedName>
        <fullName evidence="1">Uncharacterized protein</fullName>
    </submittedName>
</protein>